<name>A0ABD3RLH5_9LAMI</name>
<evidence type="ECO:0000259" key="2">
    <source>
        <dbReference type="Pfam" id="PF13966"/>
    </source>
</evidence>
<sequence length="302" mass="34192">MKLSTIETRQGGPSQRQVRNWDWIWKIYAPPKVKHFIWSCLSNALPVRSQLQHRKLLDEAFCLRCGNGDETIVHCLSTCSYARQIWALSNLPYSSYSNSSFDSESWFNQVRSRLDNSDFGFFASLCWWIWYSRNKFMWEANDIQPLILVNSVREFHGRFVSSKSILKPPAPDRSSTSWSPPSLGFTKLNFDAAVLNNGAGIGIGIVARNSVGDSEATAALQAVQFGLEFGWSQVIIEGDCSNVIKGIMNRETSFCYLGALHTVRENNRVAHLLAKLAFVDFDFAFSCDLPSEVFEIVLSEYL</sequence>
<proteinExistence type="predicted"/>
<organism evidence="3 4">
    <name type="scientific">Penstemon smallii</name>
    <dbReference type="NCBI Taxonomy" id="265156"/>
    <lineage>
        <taxon>Eukaryota</taxon>
        <taxon>Viridiplantae</taxon>
        <taxon>Streptophyta</taxon>
        <taxon>Embryophyta</taxon>
        <taxon>Tracheophyta</taxon>
        <taxon>Spermatophyta</taxon>
        <taxon>Magnoliopsida</taxon>
        <taxon>eudicotyledons</taxon>
        <taxon>Gunneridae</taxon>
        <taxon>Pentapetalae</taxon>
        <taxon>asterids</taxon>
        <taxon>lamiids</taxon>
        <taxon>Lamiales</taxon>
        <taxon>Plantaginaceae</taxon>
        <taxon>Cheloneae</taxon>
        <taxon>Penstemon</taxon>
    </lineage>
</organism>
<dbReference type="CDD" id="cd06222">
    <property type="entry name" value="RNase_H_like"/>
    <property type="match status" value="1"/>
</dbReference>
<dbReference type="SUPFAM" id="SSF53098">
    <property type="entry name" value="Ribonuclease H-like"/>
    <property type="match status" value="1"/>
</dbReference>
<dbReference type="InterPro" id="IPR052929">
    <property type="entry name" value="RNase_H-like_EbsB-rel"/>
</dbReference>
<evidence type="ECO:0000313" key="3">
    <source>
        <dbReference type="EMBL" id="KAL3812661.1"/>
    </source>
</evidence>
<feature type="domain" description="RNase H type-1" evidence="1">
    <location>
        <begin position="207"/>
        <end position="253"/>
    </location>
</feature>
<dbReference type="InterPro" id="IPR012337">
    <property type="entry name" value="RNaseH-like_sf"/>
</dbReference>
<evidence type="ECO:0000259" key="1">
    <source>
        <dbReference type="Pfam" id="PF13456"/>
    </source>
</evidence>
<dbReference type="AlphaFoldDB" id="A0ABD3RLH5"/>
<feature type="domain" description="Reverse transcriptase zinc-binding" evidence="2">
    <location>
        <begin position="15"/>
        <end position="86"/>
    </location>
</feature>
<dbReference type="Pfam" id="PF13966">
    <property type="entry name" value="zf-RVT"/>
    <property type="match status" value="1"/>
</dbReference>
<dbReference type="InterPro" id="IPR044730">
    <property type="entry name" value="RNase_H-like_dom_plant"/>
</dbReference>
<dbReference type="EMBL" id="JBJXBP010000008">
    <property type="protein sequence ID" value="KAL3812661.1"/>
    <property type="molecule type" value="Genomic_DNA"/>
</dbReference>
<dbReference type="PANTHER" id="PTHR47074:SF11">
    <property type="entry name" value="REVERSE TRANSCRIPTASE-LIKE PROTEIN"/>
    <property type="match status" value="1"/>
</dbReference>
<accession>A0ABD3RLH5</accession>
<dbReference type="PANTHER" id="PTHR47074">
    <property type="entry name" value="BNAC02G40300D PROTEIN"/>
    <property type="match status" value="1"/>
</dbReference>
<dbReference type="InterPro" id="IPR026960">
    <property type="entry name" value="RVT-Znf"/>
</dbReference>
<protein>
    <recommendedName>
        <fullName evidence="5">Reverse transcriptase zinc-binding domain-containing protein</fullName>
    </recommendedName>
</protein>
<dbReference type="Pfam" id="PF13456">
    <property type="entry name" value="RVT_3"/>
    <property type="match status" value="1"/>
</dbReference>
<gene>
    <name evidence="3" type="ORF">ACJIZ3_013929</name>
</gene>
<keyword evidence="4" id="KW-1185">Reference proteome</keyword>
<comment type="caution">
    <text evidence="3">The sequence shown here is derived from an EMBL/GenBank/DDBJ whole genome shotgun (WGS) entry which is preliminary data.</text>
</comment>
<evidence type="ECO:0000313" key="4">
    <source>
        <dbReference type="Proteomes" id="UP001634393"/>
    </source>
</evidence>
<dbReference type="Proteomes" id="UP001634393">
    <property type="component" value="Unassembled WGS sequence"/>
</dbReference>
<evidence type="ECO:0008006" key="5">
    <source>
        <dbReference type="Google" id="ProtNLM"/>
    </source>
</evidence>
<dbReference type="InterPro" id="IPR002156">
    <property type="entry name" value="RNaseH_domain"/>
</dbReference>
<reference evidence="3 4" key="1">
    <citation type="submission" date="2024-12" db="EMBL/GenBank/DDBJ databases">
        <title>The unique morphological basis and parallel evolutionary history of personate flowers in Penstemon.</title>
        <authorList>
            <person name="Depatie T.H."/>
            <person name="Wessinger C.A."/>
        </authorList>
    </citation>
    <scope>NUCLEOTIDE SEQUENCE [LARGE SCALE GENOMIC DNA]</scope>
    <source>
        <strain evidence="3">WTNN_2</strain>
        <tissue evidence="3">Leaf</tissue>
    </source>
</reference>